<reference evidence="5 6" key="1">
    <citation type="submission" date="2017-07" db="EMBL/GenBank/DDBJ databases">
        <title>Draft whole genome sequences of clinical Proprionibacteriaceae strains.</title>
        <authorList>
            <person name="Bernier A.-M."/>
            <person name="Bernard K."/>
            <person name="Domingo M.-C."/>
        </authorList>
    </citation>
    <scope>NUCLEOTIDE SEQUENCE [LARGE SCALE GENOMIC DNA]</scope>
    <source>
        <strain evidence="4 5">NML 150081</strain>
        <strain evidence="3 6">NML 160184</strain>
    </source>
</reference>
<dbReference type="Gene3D" id="3.30.360.10">
    <property type="entry name" value="Dihydrodipicolinate Reductase, domain 2"/>
    <property type="match status" value="1"/>
</dbReference>
<dbReference type="Proteomes" id="UP000216300">
    <property type="component" value="Unassembled WGS sequence"/>
</dbReference>
<comment type="caution">
    <text evidence="4">The sequence shown here is derived from an EMBL/GenBank/DDBJ whole genome shotgun (WGS) entry which is preliminary data.</text>
</comment>
<dbReference type="PANTHER" id="PTHR43708">
    <property type="entry name" value="CONSERVED EXPRESSED OXIDOREDUCTASE (EUROFUNG)"/>
    <property type="match status" value="1"/>
</dbReference>
<evidence type="ECO:0000313" key="5">
    <source>
        <dbReference type="Proteomes" id="UP000216300"/>
    </source>
</evidence>
<dbReference type="Pfam" id="PF22725">
    <property type="entry name" value="GFO_IDH_MocA_C3"/>
    <property type="match status" value="1"/>
</dbReference>
<dbReference type="Proteomes" id="UP000216533">
    <property type="component" value="Unassembled WGS sequence"/>
</dbReference>
<protein>
    <submittedName>
        <fullName evidence="4">Oxidoreductase</fullName>
    </submittedName>
</protein>
<accession>A0A255EN99</accession>
<dbReference type="AlphaFoldDB" id="A0A255EN99"/>
<evidence type="ECO:0000313" key="6">
    <source>
        <dbReference type="Proteomes" id="UP000216533"/>
    </source>
</evidence>
<gene>
    <name evidence="4" type="ORF">CGZ91_06400</name>
    <name evidence="3" type="ORF">CGZ92_09000</name>
</gene>
<evidence type="ECO:0000259" key="1">
    <source>
        <dbReference type="Pfam" id="PF01408"/>
    </source>
</evidence>
<dbReference type="SUPFAM" id="SSF55347">
    <property type="entry name" value="Glyceraldehyde-3-phosphate dehydrogenase-like, C-terminal domain"/>
    <property type="match status" value="1"/>
</dbReference>
<dbReference type="InterPro" id="IPR051317">
    <property type="entry name" value="Gfo/Idh/MocA_oxidoreduct"/>
</dbReference>
<dbReference type="EMBL" id="NMVI01000018">
    <property type="protein sequence ID" value="OYN86477.1"/>
    <property type="molecule type" value="Genomic_DNA"/>
</dbReference>
<feature type="domain" description="GFO/IDH/MocA-like oxidoreductase" evidence="2">
    <location>
        <begin position="135"/>
        <end position="253"/>
    </location>
</feature>
<dbReference type="RefSeq" id="WP_094451045.1">
    <property type="nucleotide sequence ID" value="NZ_NMVI01000018.1"/>
</dbReference>
<organism evidence="4 5">
    <name type="scientific">Parenemella sanctibonifatiensis</name>
    <dbReference type="NCBI Taxonomy" id="2016505"/>
    <lineage>
        <taxon>Bacteria</taxon>
        <taxon>Bacillati</taxon>
        <taxon>Actinomycetota</taxon>
        <taxon>Actinomycetes</taxon>
        <taxon>Propionibacteriales</taxon>
        <taxon>Propionibacteriaceae</taxon>
        <taxon>Parenemella</taxon>
    </lineage>
</organism>
<dbReference type="PANTHER" id="PTHR43708:SF8">
    <property type="entry name" value="OXIDOREDUCTASE"/>
    <property type="match status" value="1"/>
</dbReference>
<evidence type="ECO:0000313" key="4">
    <source>
        <dbReference type="EMBL" id="OYN91085.1"/>
    </source>
</evidence>
<dbReference type="EMBL" id="NMVJ01000006">
    <property type="protein sequence ID" value="OYN91085.1"/>
    <property type="molecule type" value="Genomic_DNA"/>
</dbReference>
<proteinExistence type="predicted"/>
<accession>A0A255E4G6</accession>
<dbReference type="InterPro" id="IPR000683">
    <property type="entry name" value="Gfo/Idh/MocA-like_OxRdtase_N"/>
</dbReference>
<keyword evidence="5" id="KW-1185">Reference proteome</keyword>
<evidence type="ECO:0000259" key="2">
    <source>
        <dbReference type="Pfam" id="PF22725"/>
    </source>
</evidence>
<dbReference type="InterPro" id="IPR055170">
    <property type="entry name" value="GFO_IDH_MocA-like_dom"/>
</dbReference>
<name>A0A255EN99_9ACTN</name>
<dbReference type="Gene3D" id="3.40.50.720">
    <property type="entry name" value="NAD(P)-binding Rossmann-like Domain"/>
    <property type="match status" value="1"/>
</dbReference>
<dbReference type="OrthoDB" id="179913at2"/>
<dbReference type="InterPro" id="IPR036291">
    <property type="entry name" value="NAD(P)-bd_dom_sf"/>
</dbReference>
<evidence type="ECO:0000313" key="3">
    <source>
        <dbReference type="EMBL" id="OYN86477.1"/>
    </source>
</evidence>
<dbReference type="SUPFAM" id="SSF51735">
    <property type="entry name" value="NAD(P)-binding Rossmann-fold domains"/>
    <property type="match status" value="1"/>
</dbReference>
<dbReference type="GO" id="GO:0000166">
    <property type="term" value="F:nucleotide binding"/>
    <property type="evidence" value="ECO:0007669"/>
    <property type="project" value="InterPro"/>
</dbReference>
<dbReference type="Pfam" id="PF01408">
    <property type="entry name" value="GFO_IDH_MocA"/>
    <property type="match status" value="1"/>
</dbReference>
<feature type="domain" description="Gfo/Idh/MocA-like oxidoreductase N-terminal" evidence="1">
    <location>
        <begin position="4"/>
        <end position="125"/>
    </location>
</feature>
<sequence>MEPIRLGVIGQGRSGRNIHTEFLKTLPEKYEIVAISDLIEDRRTRAEGDYPGVKTYADYRDMLADKSTNIELVINASFSHHHPQINNEVMEAGYHVLSEKPAARRAADVHENIATSTRTGKLFAVFQQSRHAPYYRAVMDVLRSGKLGEIQMVKIFFNGFARRYDWQVIQGFNAGNLLNTGPHPLDQALGFIGRDVQPQVWAKMANVNAAGDAEDFVKILLTAPGRPVVDLEVCSNNHFNPYTYQVYGTYGSLAGSMTHLDWKYYDPAEAPEQKLAPEPLPGPSYCKEDLNFIEESWDVADEDKDLFRSMATRFYTNLFEAVRNGVALTVPPEQVAQQVAVIEECHRQNPLPVTFEDAPPLG</sequence>